<dbReference type="InterPro" id="IPR038564">
    <property type="entry name" value="Maf1_sf"/>
</dbReference>
<proteinExistence type="inferred from homology"/>
<protein>
    <recommendedName>
        <fullName evidence="1">Repressor of RNA polymerase III transcription MAF1</fullName>
    </recommendedName>
</protein>
<dbReference type="PIRSF" id="PIRSF037240">
    <property type="entry name" value="RNA_polIII_Trep_MAF1"/>
    <property type="match status" value="1"/>
</dbReference>
<dbReference type="Pfam" id="PF09174">
    <property type="entry name" value="Maf1"/>
    <property type="match status" value="1"/>
</dbReference>
<sequence length="299" mass="34520">MKFIDEADIELVNQFLNFDTGDCHITGGCDLFTTKPVQSDRKLYKTVDRQFDAILENTETKFIPPSNSDEVFIKAKRRFSSSSSDHHNGHEGSSPKSLDTTPFGPLSESTSRKVFAYLIGILNAQYPDNDFTSLEPMDFIKISFSSLRSKFDNTLISLGKSEDMEFLWDIVNSQMDLQDCVYFELNTEDDEKFFLSEEPGQLWTMKWFIFNKKKKRVASLYLDGFRLNNSPRLQPLTSKRSDNVVIDNDMDGEEYDLTYSDDEVMFDDDIMEDDSQQQQQKHQEQPPVNHFMSNASVIT</sequence>
<dbReference type="GO" id="GO:0005634">
    <property type="term" value="C:nucleus"/>
    <property type="evidence" value="ECO:0007669"/>
    <property type="project" value="UniProtKB-SubCell"/>
</dbReference>
<feature type="region of interest" description="Disordered" evidence="2">
    <location>
        <begin position="272"/>
        <end position="299"/>
    </location>
</feature>
<dbReference type="PANTHER" id="PTHR22504">
    <property type="entry name" value="REPRESSOR OF RNA POLYMERASE III TRANSCRIPTION MAF1"/>
    <property type="match status" value="1"/>
</dbReference>
<dbReference type="EMBL" id="CDQK01000006">
    <property type="protein sequence ID" value="CEP24477.1"/>
    <property type="molecule type" value="Genomic_DNA"/>
</dbReference>
<dbReference type="Proteomes" id="UP000038830">
    <property type="component" value="Unassembled WGS sequence"/>
</dbReference>
<comment type="subcellular location">
    <subcellularLocation>
        <location evidence="1">Nucleus</location>
    </subcellularLocation>
</comment>
<organism evidence="3 4">
    <name type="scientific">Cyberlindnera jadinii (strain ATCC 18201 / CBS 1600 / BCRC 20928 / JCM 3617 / NBRC 0987 / NRRL Y-1542)</name>
    <name type="common">Torula yeast</name>
    <name type="synonym">Candida utilis</name>
    <dbReference type="NCBI Taxonomy" id="983966"/>
    <lineage>
        <taxon>Eukaryota</taxon>
        <taxon>Fungi</taxon>
        <taxon>Dikarya</taxon>
        <taxon>Ascomycota</taxon>
        <taxon>Saccharomycotina</taxon>
        <taxon>Saccharomycetes</taxon>
        <taxon>Phaffomycetales</taxon>
        <taxon>Phaffomycetaceae</taxon>
        <taxon>Cyberlindnera</taxon>
    </lineage>
</organism>
<accession>A0A0H5C8V1</accession>
<keyword evidence="1" id="KW-0805">Transcription regulation</keyword>
<dbReference type="InterPro" id="IPR015257">
    <property type="entry name" value="Maf1"/>
</dbReference>
<keyword evidence="1" id="KW-0539">Nucleus</keyword>
<evidence type="ECO:0000313" key="4">
    <source>
        <dbReference type="Proteomes" id="UP000038830"/>
    </source>
</evidence>
<dbReference type="AlphaFoldDB" id="A0A0H5C8V1"/>
<gene>
    <name evidence="3" type="primary">MAF1</name>
    <name evidence="3" type="ORF">BN1211_5303</name>
</gene>
<evidence type="ECO:0000313" key="3">
    <source>
        <dbReference type="EMBL" id="CEP24477.1"/>
    </source>
</evidence>
<evidence type="ECO:0000256" key="1">
    <source>
        <dbReference type="PIRNR" id="PIRNR037240"/>
    </source>
</evidence>
<dbReference type="Gene3D" id="3.40.1000.50">
    <property type="entry name" value="Repressor of RNA polymerase III transcription Maf1"/>
    <property type="match status" value="1"/>
</dbReference>
<reference evidence="4" key="1">
    <citation type="journal article" date="2015" name="J. Biotechnol.">
        <title>The structure of the Cyberlindnera jadinii genome and its relation to Candida utilis analyzed by the occurrence of single nucleotide polymorphisms.</title>
        <authorList>
            <person name="Rupp O."/>
            <person name="Brinkrolf K."/>
            <person name="Buerth C."/>
            <person name="Kunigo M."/>
            <person name="Schneider J."/>
            <person name="Jaenicke S."/>
            <person name="Goesmann A."/>
            <person name="Puehler A."/>
            <person name="Jaeger K.-E."/>
            <person name="Ernst J.F."/>
        </authorList>
    </citation>
    <scope>NUCLEOTIDE SEQUENCE [LARGE SCALE GENOMIC DNA]</scope>
    <source>
        <strain evidence="4">ATCC 18201 / CBS 1600 / BCRC 20928 / JCM 3617 / NBRC 0987 / NRRL Y-1542</strain>
    </source>
</reference>
<dbReference type="GO" id="GO:0000994">
    <property type="term" value="F:RNA polymerase III core binding"/>
    <property type="evidence" value="ECO:0007669"/>
    <property type="project" value="TreeGrafter"/>
</dbReference>
<keyword evidence="1" id="KW-0678">Repressor</keyword>
<evidence type="ECO:0000256" key="2">
    <source>
        <dbReference type="SAM" id="MobiDB-lite"/>
    </source>
</evidence>
<dbReference type="SMR" id="A0A0H5C8V1"/>
<dbReference type="GO" id="GO:0016480">
    <property type="term" value="P:negative regulation of transcription by RNA polymerase III"/>
    <property type="evidence" value="ECO:0007669"/>
    <property type="project" value="UniProtKB-UniRule"/>
</dbReference>
<name>A0A0H5C8V1_CYBJN</name>
<dbReference type="PANTHER" id="PTHR22504:SF0">
    <property type="entry name" value="REPRESSOR OF RNA POLYMERASE III TRANSCRIPTION MAF1 HOMOLOG"/>
    <property type="match status" value="1"/>
</dbReference>
<comment type="similarity">
    <text evidence="1">Belongs to the MAF1 family.</text>
</comment>
<keyword evidence="1" id="KW-0804">Transcription</keyword>
<feature type="region of interest" description="Disordered" evidence="2">
    <location>
        <begin position="79"/>
        <end position="103"/>
    </location>
</feature>
<comment type="function">
    <text evidence="1">Mediator of diverse signals that repress RNA polymerase III transcription. Inhibits the de novo assembly of TFIIIB onto DNA.</text>
</comment>